<keyword evidence="1" id="KW-0862">Zinc</keyword>
<accession>A0ABP7F2Y9</accession>
<dbReference type="InterPro" id="IPR036565">
    <property type="entry name" value="Mur-like_cat_sf"/>
</dbReference>
<evidence type="ECO:0000313" key="5">
    <source>
        <dbReference type="Proteomes" id="UP001500908"/>
    </source>
</evidence>
<name>A0ABP7F2Y9_9ACTN</name>
<keyword evidence="1" id="KW-0547">Nucleotide-binding</keyword>
<keyword evidence="1" id="KW-0961">Cell wall biogenesis/degradation</keyword>
<feature type="binding site" evidence="1">
    <location>
        <position position="259"/>
    </location>
    <ligand>
        <name>Zn(2+)</name>
        <dbReference type="ChEBI" id="CHEBI:29105"/>
    </ligand>
</feature>
<dbReference type="InterPro" id="IPR043703">
    <property type="entry name" value="Lipid_II_synth_MurT"/>
</dbReference>
<dbReference type="Proteomes" id="UP001500908">
    <property type="component" value="Unassembled WGS sequence"/>
</dbReference>
<dbReference type="GO" id="GO:0016874">
    <property type="term" value="F:ligase activity"/>
    <property type="evidence" value="ECO:0007669"/>
    <property type="project" value="UniProtKB-KW"/>
</dbReference>
<proteinExistence type="inferred from homology"/>
<comment type="similarity">
    <text evidence="1">Belongs to the MurCDEF family. MurT subfamily.</text>
</comment>
<dbReference type="Pfam" id="PF08353">
    <property type="entry name" value="MurT_C"/>
    <property type="match status" value="1"/>
</dbReference>
<feature type="active site" evidence="1">
    <location>
        <position position="379"/>
    </location>
</feature>
<sequence length="460" mass="50245">MDARGYGWAVSRSGRMDEVTAPFPEARTPVPGAVSISSEVGTMSELPLRAQFAAALGKGAATLSRATGRGDGSVIGGRIALKVEPDLLTQLARDKRLTLVSATNGKTTTTRLIASALRELGDVATNEHGANMPTGHITALSNSPEARFGVLEVDEKYLPLVLQQSQAEFVVLLNLSRDQMDRASEINLLAKKWREALAKTDTRVIANADDPLVAWAGLGAHHATWVSAGQRWKEDSWCCPECGGHLKREPEPHWECPECGLRRPEATWEVDNSVDVVTAPDGQRLHLQLNLPGDANRANAAIAMATAAAYGIRPDQALPRLRQIQSVAGRYTSIVTNGVEVRLLLAKNPAGWLESFAVLDPPRVPVILSVNAQIPDGKDTSWLWDVDYTVLRDRRVFIMGERRTDLALRLETDEVAFEVATRVDEVVARLKAEQPDITKVDVIANYTAFQQIRTAYGRVQ</sequence>
<protein>
    <recommendedName>
        <fullName evidence="1">Lipid II isoglutaminyl synthase (glutamine-hydrolyzing) subunit MurT</fullName>
        <ecNumber evidence="1">6.3.5.13</ecNumber>
    </recommendedName>
</protein>
<feature type="domain" description="Lipid II isoglutaminyl synthase (glutamine-hydrolyzing) subunit MurT C-terminal" evidence="3">
    <location>
        <begin position="345"/>
        <end position="449"/>
    </location>
</feature>
<dbReference type="InterPro" id="IPR013564">
    <property type="entry name" value="MurT_C"/>
</dbReference>
<keyword evidence="1" id="KW-0573">Peptidoglycan synthesis</keyword>
<evidence type="ECO:0000313" key="4">
    <source>
        <dbReference type="EMBL" id="GAA3729842.1"/>
    </source>
</evidence>
<keyword evidence="1" id="KW-0479">Metal-binding</keyword>
<dbReference type="Gene3D" id="3.40.1190.10">
    <property type="entry name" value="Mur-like, catalytic domain"/>
    <property type="match status" value="1"/>
</dbReference>
<feature type="binding site" evidence="1">
    <location>
        <position position="239"/>
    </location>
    <ligand>
        <name>Zn(2+)</name>
        <dbReference type="ChEBI" id="CHEBI:29105"/>
    </ligand>
</feature>
<dbReference type="Pfam" id="PF08245">
    <property type="entry name" value="Mur_ligase_M"/>
    <property type="match status" value="1"/>
</dbReference>
<evidence type="ECO:0000256" key="1">
    <source>
        <dbReference type="HAMAP-Rule" id="MF_02214"/>
    </source>
</evidence>
<feature type="binding site" evidence="1">
    <location>
        <position position="256"/>
    </location>
    <ligand>
        <name>Zn(2+)</name>
        <dbReference type="ChEBI" id="CHEBI:29105"/>
    </ligand>
</feature>
<comment type="pathway">
    <text evidence="1">Cell wall biogenesis; peptidoglycan biosynthesis.</text>
</comment>
<comment type="catalytic activity">
    <reaction evidence="1">
        <text>beta-D-GlcNAc-(1-&gt;4)-Mur2Ac(oyl-L-Ala-gamma-D-Glu-L-Lys-D-Ala-D-Ala)-di-trans,octa-cis-undecaprenyl diphosphate + L-glutamine + ATP + H2O = beta-D-GlcNAc-(1-&gt;4)-Mur2Ac(oyl-L-Ala-D-isoglutaminyl-L-Lys-D-Ala-D-Ala)-di-trans,octa-cis-undecaprenyl diphosphate + L-glutamate + ADP + phosphate + H(+)</text>
        <dbReference type="Rhea" id="RHEA:57928"/>
        <dbReference type="ChEBI" id="CHEBI:15377"/>
        <dbReference type="ChEBI" id="CHEBI:15378"/>
        <dbReference type="ChEBI" id="CHEBI:29985"/>
        <dbReference type="ChEBI" id="CHEBI:30616"/>
        <dbReference type="ChEBI" id="CHEBI:43474"/>
        <dbReference type="ChEBI" id="CHEBI:58359"/>
        <dbReference type="ChEBI" id="CHEBI:60033"/>
        <dbReference type="ChEBI" id="CHEBI:62233"/>
        <dbReference type="ChEBI" id="CHEBI:456216"/>
        <dbReference type="EC" id="6.3.5.13"/>
    </reaction>
</comment>
<dbReference type="EMBL" id="BAABDD010000003">
    <property type="protein sequence ID" value="GAA3729842.1"/>
    <property type="molecule type" value="Genomic_DNA"/>
</dbReference>
<comment type="function">
    <text evidence="1">The lipid II isoglutaminyl synthase complex catalyzes the formation of alpha-D-isoglutamine in the cell wall lipid II stem peptide. The MurT subunit catalyzes the ATP-dependent amidation of D-glutamate residue of lipid II, converting it to an isoglutamine residue.</text>
</comment>
<comment type="caution">
    <text evidence="4">The sequence shown here is derived from an EMBL/GenBank/DDBJ whole genome shotgun (WGS) entry which is preliminary data.</text>
</comment>
<keyword evidence="5" id="KW-1185">Reference proteome</keyword>
<comment type="subunit">
    <text evidence="1">Forms a heterodimer with GatD.</text>
</comment>
<dbReference type="PANTHER" id="PTHR23135">
    <property type="entry name" value="MUR LIGASE FAMILY MEMBER"/>
    <property type="match status" value="1"/>
</dbReference>
<feature type="binding site" evidence="1">
    <location>
        <position position="242"/>
    </location>
    <ligand>
        <name>Zn(2+)</name>
        <dbReference type="ChEBI" id="CHEBI:29105"/>
    </ligand>
</feature>
<feature type="domain" description="Mur ligase central" evidence="2">
    <location>
        <begin position="103"/>
        <end position="212"/>
    </location>
</feature>
<keyword evidence="1" id="KW-0067">ATP-binding</keyword>
<reference evidence="5" key="1">
    <citation type="journal article" date="2019" name="Int. J. Syst. Evol. Microbiol.">
        <title>The Global Catalogue of Microorganisms (GCM) 10K type strain sequencing project: providing services to taxonomists for standard genome sequencing and annotation.</title>
        <authorList>
            <consortium name="The Broad Institute Genomics Platform"/>
            <consortium name="The Broad Institute Genome Sequencing Center for Infectious Disease"/>
            <person name="Wu L."/>
            <person name="Ma J."/>
        </authorList>
    </citation>
    <scope>NUCLEOTIDE SEQUENCE [LARGE SCALE GENOMIC DNA]</scope>
    <source>
        <strain evidence="5">JCM 17137</strain>
    </source>
</reference>
<evidence type="ECO:0000259" key="2">
    <source>
        <dbReference type="Pfam" id="PF08245"/>
    </source>
</evidence>
<dbReference type="CDD" id="cd00350">
    <property type="entry name" value="rubredoxin_like"/>
    <property type="match status" value="1"/>
</dbReference>
<dbReference type="SUPFAM" id="SSF53623">
    <property type="entry name" value="MurD-like peptide ligases, catalytic domain"/>
    <property type="match status" value="1"/>
</dbReference>
<evidence type="ECO:0000259" key="3">
    <source>
        <dbReference type="Pfam" id="PF08353"/>
    </source>
</evidence>
<organism evidence="4 5">
    <name type="scientific">Salinactinospora qingdaonensis</name>
    <dbReference type="NCBI Taxonomy" id="702744"/>
    <lineage>
        <taxon>Bacteria</taxon>
        <taxon>Bacillati</taxon>
        <taxon>Actinomycetota</taxon>
        <taxon>Actinomycetes</taxon>
        <taxon>Streptosporangiales</taxon>
        <taxon>Nocardiopsidaceae</taxon>
        <taxon>Salinactinospora</taxon>
    </lineage>
</organism>
<dbReference type="InterPro" id="IPR013221">
    <property type="entry name" value="Mur_ligase_cen"/>
</dbReference>
<dbReference type="HAMAP" id="MF_02214">
    <property type="entry name" value="Lipid_II_synth_MurT"/>
    <property type="match status" value="1"/>
</dbReference>
<keyword evidence="1" id="KW-0133">Cell shape</keyword>
<keyword evidence="1 4" id="KW-0436">Ligase</keyword>
<comment type="catalytic activity">
    <reaction evidence="1">
        <text>beta-D-GlcNAc-(1-&gt;4)-Mur2Ac(oyl-L-Ala-gamma-D-Glu-L-Lys-D-Ala-D-Ala)-di-trans,octa-cis-undecaprenyl diphosphate + ATP = beta-D-GlcNAc-(1-&gt;4)-Mur2Ac(oyl-L-Ala-gamma-D-O-P-Glu-L-Lys-D-Ala-D-Ala)-di-trans,octa-cis-undecaprenyl diphosphate + ADP</text>
        <dbReference type="Rhea" id="RHEA:59488"/>
        <dbReference type="ChEBI" id="CHEBI:30616"/>
        <dbReference type="ChEBI" id="CHEBI:60033"/>
        <dbReference type="ChEBI" id="CHEBI:143132"/>
        <dbReference type="ChEBI" id="CHEBI:456216"/>
    </reaction>
</comment>
<comment type="catalytic activity">
    <reaction evidence="1">
        <text>beta-D-GlcNAc-(1-&gt;4)-Mur2Ac(oyl-L-Ala-gamma-D-O-P-Glu-L-Lys-D-Ala-D-Ala)-di-trans,octa-cis-undecaprenyl diphosphate + NH4(+) = beta-D-GlcNAc-(1-&gt;4)-Mur2Ac(oyl-L-Ala-D-isoglutaminyl-L-Lys-D-Ala-D-Ala)-di-trans,octa-cis-undecaprenyl diphosphate + phosphate + H(+)</text>
        <dbReference type="Rhea" id="RHEA:57932"/>
        <dbReference type="ChEBI" id="CHEBI:15378"/>
        <dbReference type="ChEBI" id="CHEBI:28938"/>
        <dbReference type="ChEBI" id="CHEBI:43474"/>
        <dbReference type="ChEBI" id="CHEBI:62233"/>
        <dbReference type="ChEBI" id="CHEBI:143132"/>
    </reaction>
</comment>
<dbReference type="PANTHER" id="PTHR23135:SF7">
    <property type="entry name" value="LIPID II ISOGLUTAMINYL SYNTHASE (GLUTAMINE-HYDROLYZING) SUBUNIT MURT"/>
    <property type="match status" value="1"/>
</dbReference>
<dbReference type="EC" id="6.3.5.13" evidence="1"/>
<gene>
    <name evidence="1" type="primary">murT</name>
    <name evidence="4" type="ORF">GCM10022402_08170</name>
</gene>